<feature type="domain" description="OmpR/PhoB-type" evidence="11">
    <location>
        <begin position="138"/>
        <end position="236"/>
    </location>
</feature>
<keyword evidence="3" id="KW-0902">Two-component regulatory system</keyword>
<keyword evidence="4" id="KW-0805">Transcription regulation</keyword>
<dbReference type="PATRIC" id="fig|36849.3.peg.3110"/>
<feature type="DNA-binding region" description="OmpR/PhoB-type" evidence="9">
    <location>
        <begin position="138"/>
        <end position="236"/>
    </location>
</feature>
<dbReference type="Pfam" id="PF00072">
    <property type="entry name" value="Response_reg"/>
    <property type="match status" value="1"/>
</dbReference>
<name>A0A0P8Y9I4_9CLOT</name>
<feature type="domain" description="Response regulatory" evidence="10">
    <location>
        <begin position="11"/>
        <end position="124"/>
    </location>
</feature>
<protein>
    <recommendedName>
        <fullName evidence="1">Stage 0 sporulation protein A homolog</fullName>
    </recommendedName>
</protein>
<dbReference type="InterPro" id="IPR001789">
    <property type="entry name" value="Sig_transdc_resp-reg_receiver"/>
</dbReference>
<dbReference type="GO" id="GO:0005829">
    <property type="term" value="C:cytosol"/>
    <property type="evidence" value="ECO:0007669"/>
    <property type="project" value="TreeGrafter"/>
</dbReference>
<keyword evidence="5 9" id="KW-0238">DNA-binding</keyword>
<sequence>MSKHRLMKTHSILVVDDDPDIVEIISLYLTNAGYQVSTASTSTEALKKIQETDFDLIILDVILPDFDGTDLCEQIRLSLSCPVLFISCMDDEQHILHALRIGGDDYIRKPFYPNELVARVETNLRRTASERKNAPAHSDELSVRDLVIDLKKYVVYKNYREIILPPIEFEILLYMFQRPNRVLPYEEIYEHVWHNESLGDTRTVMVHVSNLRKKLEDRATDKYIKTIKKRGYMFLT</sequence>
<keyword evidence="2 8" id="KW-0597">Phosphoprotein</keyword>
<comment type="caution">
    <text evidence="12">The sequence shown here is derived from an EMBL/GenBank/DDBJ whole genome shotgun (WGS) entry which is preliminary data.</text>
</comment>
<feature type="modified residue" description="4-aspartylphosphate" evidence="8">
    <location>
        <position position="60"/>
    </location>
</feature>
<dbReference type="PANTHER" id="PTHR48111">
    <property type="entry name" value="REGULATOR OF RPOS"/>
    <property type="match status" value="1"/>
</dbReference>
<comment type="function">
    <text evidence="7">May play the central regulatory role in sporulation. It may be an element of the effector pathway responsible for the activation of sporulation genes in response to nutritional stress. Spo0A may act in concert with spo0H (a sigma factor) to control the expression of some genes that are critical to the sporulation process.</text>
</comment>
<keyword evidence="13" id="KW-1185">Reference proteome</keyword>
<dbReference type="FunFam" id="3.40.50.2300:FF:000001">
    <property type="entry name" value="DNA-binding response regulator PhoB"/>
    <property type="match status" value="1"/>
</dbReference>
<evidence type="ECO:0000256" key="1">
    <source>
        <dbReference type="ARBA" id="ARBA00018672"/>
    </source>
</evidence>
<evidence type="ECO:0000313" key="13">
    <source>
        <dbReference type="Proteomes" id="UP000050326"/>
    </source>
</evidence>
<dbReference type="SUPFAM" id="SSF52172">
    <property type="entry name" value="CheY-like"/>
    <property type="match status" value="1"/>
</dbReference>
<evidence type="ECO:0000256" key="6">
    <source>
        <dbReference type="ARBA" id="ARBA00023163"/>
    </source>
</evidence>
<dbReference type="PANTHER" id="PTHR48111:SF40">
    <property type="entry name" value="PHOSPHATE REGULON TRANSCRIPTIONAL REGULATORY PROTEIN PHOB"/>
    <property type="match status" value="1"/>
</dbReference>
<dbReference type="STRING" id="36849.OXPF_29400"/>
<dbReference type="GO" id="GO:0000976">
    <property type="term" value="F:transcription cis-regulatory region binding"/>
    <property type="evidence" value="ECO:0007669"/>
    <property type="project" value="TreeGrafter"/>
</dbReference>
<dbReference type="Proteomes" id="UP000050326">
    <property type="component" value="Unassembled WGS sequence"/>
</dbReference>
<accession>A0A0P8Y9I4</accession>
<dbReference type="PROSITE" id="PS51755">
    <property type="entry name" value="OMPR_PHOB"/>
    <property type="match status" value="1"/>
</dbReference>
<dbReference type="Gene3D" id="3.40.50.2300">
    <property type="match status" value="1"/>
</dbReference>
<evidence type="ECO:0000256" key="4">
    <source>
        <dbReference type="ARBA" id="ARBA00023015"/>
    </source>
</evidence>
<dbReference type="InterPro" id="IPR011006">
    <property type="entry name" value="CheY-like_superfamily"/>
</dbReference>
<dbReference type="GO" id="GO:0032993">
    <property type="term" value="C:protein-DNA complex"/>
    <property type="evidence" value="ECO:0007669"/>
    <property type="project" value="TreeGrafter"/>
</dbReference>
<evidence type="ECO:0000259" key="10">
    <source>
        <dbReference type="PROSITE" id="PS50110"/>
    </source>
</evidence>
<dbReference type="CDD" id="cd17574">
    <property type="entry name" value="REC_OmpR"/>
    <property type="match status" value="1"/>
</dbReference>
<dbReference type="EMBL" id="LKET01000039">
    <property type="protein sequence ID" value="KPU43499.1"/>
    <property type="molecule type" value="Genomic_DNA"/>
</dbReference>
<keyword evidence="6" id="KW-0804">Transcription</keyword>
<gene>
    <name evidence="12" type="primary">phoP_3</name>
    <name evidence="12" type="ORF">OXPF_29400</name>
</gene>
<evidence type="ECO:0000256" key="3">
    <source>
        <dbReference type="ARBA" id="ARBA00023012"/>
    </source>
</evidence>
<evidence type="ECO:0000256" key="9">
    <source>
        <dbReference type="PROSITE-ProRule" id="PRU01091"/>
    </source>
</evidence>
<dbReference type="GO" id="GO:0000156">
    <property type="term" value="F:phosphorelay response regulator activity"/>
    <property type="evidence" value="ECO:0007669"/>
    <property type="project" value="TreeGrafter"/>
</dbReference>
<proteinExistence type="predicted"/>
<dbReference type="InterPro" id="IPR036388">
    <property type="entry name" value="WH-like_DNA-bd_sf"/>
</dbReference>
<dbReference type="Gene3D" id="1.10.10.10">
    <property type="entry name" value="Winged helix-like DNA-binding domain superfamily/Winged helix DNA-binding domain"/>
    <property type="match status" value="1"/>
</dbReference>
<dbReference type="GO" id="GO:0006355">
    <property type="term" value="P:regulation of DNA-templated transcription"/>
    <property type="evidence" value="ECO:0007669"/>
    <property type="project" value="InterPro"/>
</dbReference>
<dbReference type="CDD" id="cd00383">
    <property type="entry name" value="trans_reg_C"/>
    <property type="match status" value="1"/>
</dbReference>
<dbReference type="PROSITE" id="PS50110">
    <property type="entry name" value="RESPONSE_REGULATORY"/>
    <property type="match status" value="1"/>
</dbReference>
<organism evidence="12 13">
    <name type="scientific">Oxobacter pfennigii</name>
    <dbReference type="NCBI Taxonomy" id="36849"/>
    <lineage>
        <taxon>Bacteria</taxon>
        <taxon>Bacillati</taxon>
        <taxon>Bacillota</taxon>
        <taxon>Clostridia</taxon>
        <taxon>Eubacteriales</taxon>
        <taxon>Clostridiaceae</taxon>
        <taxon>Oxobacter</taxon>
    </lineage>
</organism>
<evidence type="ECO:0000256" key="5">
    <source>
        <dbReference type="ARBA" id="ARBA00023125"/>
    </source>
</evidence>
<evidence type="ECO:0000259" key="11">
    <source>
        <dbReference type="PROSITE" id="PS51755"/>
    </source>
</evidence>
<dbReference type="SMART" id="SM00862">
    <property type="entry name" value="Trans_reg_C"/>
    <property type="match status" value="1"/>
</dbReference>
<dbReference type="AlphaFoldDB" id="A0A0P8Y9I4"/>
<evidence type="ECO:0000313" key="12">
    <source>
        <dbReference type="EMBL" id="KPU43499.1"/>
    </source>
</evidence>
<evidence type="ECO:0000256" key="7">
    <source>
        <dbReference type="ARBA" id="ARBA00024867"/>
    </source>
</evidence>
<evidence type="ECO:0000256" key="8">
    <source>
        <dbReference type="PROSITE-ProRule" id="PRU00169"/>
    </source>
</evidence>
<dbReference type="InterPro" id="IPR001867">
    <property type="entry name" value="OmpR/PhoB-type_DNA-bd"/>
</dbReference>
<dbReference type="InterPro" id="IPR016032">
    <property type="entry name" value="Sig_transdc_resp-reg_C-effctor"/>
</dbReference>
<evidence type="ECO:0000256" key="2">
    <source>
        <dbReference type="ARBA" id="ARBA00022553"/>
    </source>
</evidence>
<reference evidence="12 13" key="1">
    <citation type="submission" date="2015-09" db="EMBL/GenBank/DDBJ databases">
        <title>Genome sequence of Oxobacter pfennigii DSM 3222.</title>
        <authorList>
            <person name="Poehlein A."/>
            <person name="Bengelsdorf F.R."/>
            <person name="Schiel-Bengelsdorf B."/>
            <person name="Duerre P."/>
            <person name="Daniel R."/>
        </authorList>
    </citation>
    <scope>NUCLEOTIDE SEQUENCE [LARGE SCALE GENOMIC DNA]</scope>
    <source>
        <strain evidence="12 13">DSM 3222</strain>
    </source>
</reference>
<dbReference type="InterPro" id="IPR039420">
    <property type="entry name" value="WalR-like"/>
</dbReference>
<dbReference type="Pfam" id="PF00486">
    <property type="entry name" value="Trans_reg_C"/>
    <property type="match status" value="1"/>
</dbReference>
<dbReference type="SUPFAM" id="SSF46894">
    <property type="entry name" value="C-terminal effector domain of the bipartite response regulators"/>
    <property type="match status" value="1"/>
</dbReference>
<dbReference type="SMART" id="SM00448">
    <property type="entry name" value="REC"/>
    <property type="match status" value="1"/>
</dbReference>